<keyword evidence="5" id="KW-0121">Carboxypeptidase</keyword>
<gene>
    <name evidence="5" type="primary">dacB</name>
    <name evidence="5" type="ORF">ACFPGP_08150</name>
</gene>
<dbReference type="EMBL" id="JBHSKD010000008">
    <property type="protein sequence ID" value="MFC5176641.1"/>
    <property type="molecule type" value="Genomic_DNA"/>
</dbReference>
<evidence type="ECO:0000256" key="4">
    <source>
        <dbReference type="SAM" id="Phobius"/>
    </source>
</evidence>
<name>A0ABW0BH74_9ACTN</name>
<evidence type="ECO:0000256" key="1">
    <source>
        <dbReference type="ARBA" id="ARBA00006096"/>
    </source>
</evidence>
<keyword evidence="4" id="KW-1133">Transmembrane helix</keyword>
<organism evidence="5 6">
    <name type="scientific">Nocardioides taihuensis</name>
    <dbReference type="NCBI Taxonomy" id="1835606"/>
    <lineage>
        <taxon>Bacteria</taxon>
        <taxon>Bacillati</taxon>
        <taxon>Actinomycetota</taxon>
        <taxon>Actinomycetes</taxon>
        <taxon>Propionibacteriales</taxon>
        <taxon>Nocardioidaceae</taxon>
        <taxon>Nocardioides</taxon>
    </lineage>
</organism>
<proteinExistence type="inferred from homology"/>
<dbReference type="InterPro" id="IPR000667">
    <property type="entry name" value="Peptidase_S13"/>
</dbReference>
<evidence type="ECO:0000313" key="6">
    <source>
        <dbReference type="Proteomes" id="UP001596087"/>
    </source>
</evidence>
<dbReference type="EC" id="3.4.16.4" evidence="5"/>
<feature type="transmembrane region" description="Helical" evidence="4">
    <location>
        <begin position="12"/>
        <end position="33"/>
    </location>
</feature>
<feature type="compositionally biased region" description="Pro residues" evidence="3">
    <location>
        <begin position="47"/>
        <end position="79"/>
    </location>
</feature>
<evidence type="ECO:0000313" key="5">
    <source>
        <dbReference type="EMBL" id="MFC5176641.1"/>
    </source>
</evidence>
<keyword evidence="4" id="KW-0472">Membrane</keyword>
<keyword evidence="2 5" id="KW-0378">Hydrolase</keyword>
<reference evidence="6" key="1">
    <citation type="journal article" date="2019" name="Int. J. Syst. Evol. Microbiol.">
        <title>The Global Catalogue of Microorganisms (GCM) 10K type strain sequencing project: providing services to taxonomists for standard genome sequencing and annotation.</title>
        <authorList>
            <consortium name="The Broad Institute Genomics Platform"/>
            <consortium name="The Broad Institute Genome Sequencing Center for Infectious Disease"/>
            <person name="Wu L."/>
            <person name="Ma J."/>
        </authorList>
    </citation>
    <scope>NUCLEOTIDE SEQUENCE [LARGE SCALE GENOMIC DNA]</scope>
    <source>
        <strain evidence="6">DFY41</strain>
    </source>
</reference>
<dbReference type="GO" id="GO:0009002">
    <property type="term" value="F:serine-type D-Ala-D-Ala carboxypeptidase activity"/>
    <property type="evidence" value="ECO:0007669"/>
    <property type="project" value="UniProtKB-EC"/>
</dbReference>
<accession>A0ABW0BH74</accession>
<dbReference type="Gene3D" id="3.40.710.10">
    <property type="entry name" value="DD-peptidase/beta-lactamase superfamily"/>
    <property type="match status" value="2"/>
</dbReference>
<keyword evidence="4" id="KW-0812">Transmembrane</keyword>
<dbReference type="PANTHER" id="PTHR30023">
    <property type="entry name" value="D-ALANYL-D-ALANINE CARBOXYPEPTIDASE"/>
    <property type="match status" value="1"/>
</dbReference>
<dbReference type="Proteomes" id="UP001596087">
    <property type="component" value="Unassembled WGS sequence"/>
</dbReference>
<dbReference type="RefSeq" id="WP_378589107.1">
    <property type="nucleotide sequence ID" value="NZ_JBHSKD010000008.1"/>
</dbReference>
<comment type="caution">
    <text evidence="5">The sequence shown here is derived from an EMBL/GenBank/DDBJ whole genome shotgun (WGS) entry which is preliminary data.</text>
</comment>
<dbReference type="InterPro" id="IPR012338">
    <property type="entry name" value="Beta-lactam/transpept-like"/>
</dbReference>
<evidence type="ECO:0000256" key="2">
    <source>
        <dbReference type="ARBA" id="ARBA00022801"/>
    </source>
</evidence>
<dbReference type="SUPFAM" id="SSF56601">
    <property type="entry name" value="beta-lactamase/transpeptidase-like"/>
    <property type="match status" value="1"/>
</dbReference>
<sequence>MRRRDGRHGNGAAWRWVPVVLVLAVLAAAVAGWRYDLGPRWFGTGEPPEPSSPAAVPPPPGLELPAPEPPEPVAEPAPATPTADPAKVQRVVDRYVDKKKLGRSVHVVVGDLSGGRPLVSYGADPAMPASTTKLLTSTAALEVLGPDRTFATTVVREGRERITLVGGGDPLLALRPDPDVRPVRADVVTLARRTAAALEADGVRKVRLGYDASLFTGPAYSPTWPPTYRLDVVSPISALWVDEGRAPVYPGRTDDPPAYAATVFSAALAKAGVKVQGAPQETKADPDAEELARVTSPTVADIVEHVLAVSDNEGAEVLARQTALASGEPGSFTGGAAAVTAALQGLGIRTPGLELHDGSGLSRDDRIDPDTLVDVLRTASADDRPELRAVVSGLPVAGYTGSLAYRFADARHPGRVRAKTGTLMHVSGLAGLATDLDGVPMVFALIADKVRSVDEWEARVILDDLAAALGACHCSR</sequence>
<feature type="region of interest" description="Disordered" evidence="3">
    <location>
        <begin position="46"/>
        <end position="89"/>
    </location>
</feature>
<keyword evidence="6" id="KW-1185">Reference proteome</keyword>
<dbReference type="NCBIfam" id="TIGR00666">
    <property type="entry name" value="PBP4"/>
    <property type="match status" value="1"/>
</dbReference>
<dbReference type="Pfam" id="PF02113">
    <property type="entry name" value="Peptidase_S13"/>
    <property type="match status" value="2"/>
</dbReference>
<dbReference type="PANTHER" id="PTHR30023:SF0">
    <property type="entry name" value="PENICILLIN-SENSITIVE CARBOXYPEPTIDASE A"/>
    <property type="match status" value="1"/>
</dbReference>
<dbReference type="PRINTS" id="PR00922">
    <property type="entry name" value="DADACBPTASE3"/>
</dbReference>
<keyword evidence="5" id="KW-0645">Protease</keyword>
<comment type="similarity">
    <text evidence="1">Belongs to the peptidase S13 family.</text>
</comment>
<protein>
    <submittedName>
        <fullName evidence="5">D-alanyl-D-alanine carboxypeptidase/D-alanyl-D-alanine-endopeptidase</fullName>
        <ecNumber evidence="5">3.4.16.4</ecNumber>
    </submittedName>
</protein>
<evidence type="ECO:0000256" key="3">
    <source>
        <dbReference type="SAM" id="MobiDB-lite"/>
    </source>
</evidence>